<dbReference type="GO" id="GO:0008270">
    <property type="term" value="F:zinc ion binding"/>
    <property type="evidence" value="ECO:0007669"/>
    <property type="project" value="InterPro"/>
</dbReference>
<dbReference type="PROSITE" id="PS00059">
    <property type="entry name" value="ADH_ZINC"/>
    <property type="match status" value="1"/>
</dbReference>
<dbReference type="SMART" id="SM00829">
    <property type="entry name" value="PKS_ER"/>
    <property type="match status" value="1"/>
</dbReference>
<organism evidence="7 8">
    <name type="scientific">Starmerella bacillaris</name>
    <name type="common">Yeast</name>
    <name type="synonym">Candida zemplinina</name>
    <dbReference type="NCBI Taxonomy" id="1247836"/>
    <lineage>
        <taxon>Eukaryota</taxon>
        <taxon>Fungi</taxon>
        <taxon>Dikarya</taxon>
        <taxon>Ascomycota</taxon>
        <taxon>Saccharomycotina</taxon>
        <taxon>Dipodascomycetes</taxon>
        <taxon>Dipodascales</taxon>
        <taxon>Trichomonascaceae</taxon>
        <taxon>Starmerella</taxon>
    </lineage>
</organism>
<evidence type="ECO:0000256" key="1">
    <source>
        <dbReference type="ARBA" id="ARBA00001947"/>
    </source>
</evidence>
<evidence type="ECO:0000256" key="2">
    <source>
        <dbReference type="ARBA" id="ARBA00022723"/>
    </source>
</evidence>
<dbReference type="AlphaFoldDB" id="A0AAV5RGW6"/>
<dbReference type="InterPro" id="IPR011032">
    <property type="entry name" value="GroES-like_sf"/>
</dbReference>
<proteinExistence type="inferred from homology"/>
<keyword evidence="2 5" id="KW-0479">Metal-binding</keyword>
<name>A0AAV5RGW6_STABA</name>
<comment type="similarity">
    <text evidence="5">Belongs to the zinc-containing alcohol dehydrogenase family.</text>
</comment>
<dbReference type="FunFam" id="3.40.50.720:FF:000022">
    <property type="entry name" value="Cinnamyl alcohol dehydrogenase"/>
    <property type="match status" value="1"/>
</dbReference>
<dbReference type="CDD" id="cd05283">
    <property type="entry name" value="CAD1"/>
    <property type="match status" value="1"/>
</dbReference>
<accession>A0AAV5RGW6</accession>
<dbReference type="InterPro" id="IPR013154">
    <property type="entry name" value="ADH-like_N"/>
</dbReference>
<evidence type="ECO:0000313" key="8">
    <source>
        <dbReference type="Proteomes" id="UP001362899"/>
    </source>
</evidence>
<dbReference type="GO" id="GO:0016616">
    <property type="term" value="F:oxidoreductase activity, acting on the CH-OH group of donors, NAD or NADP as acceptor"/>
    <property type="evidence" value="ECO:0007669"/>
    <property type="project" value="InterPro"/>
</dbReference>
<dbReference type="InterPro" id="IPR002328">
    <property type="entry name" value="ADH_Zn_CS"/>
</dbReference>
<comment type="caution">
    <text evidence="7">The sequence shown here is derived from an EMBL/GenBank/DDBJ whole genome shotgun (WGS) entry which is preliminary data.</text>
</comment>
<feature type="domain" description="Enoyl reductase (ER)" evidence="6">
    <location>
        <begin position="10"/>
        <end position="349"/>
    </location>
</feature>
<protein>
    <recommendedName>
        <fullName evidence="6">Enoyl reductase (ER) domain-containing protein</fullName>
    </recommendedName>
</protein>
<evidence type="ECO:0000256" key="3">
    <source>
        <dbReference type="ARBA" id="ARBA00022833"/>
    </source>
</evidence>
<dbReference type="EMBL" id="BTGC01000003">
    <property type="protein sequence ID" value="GMM50337.1"/>
    <property type="molecule type" value="Genomic_DNA"/>
</dbReference>
<dbReference type="InterPro" id="IPR036291">
    <property type="entry name" value="NAD(P)-bd_dom_sf"/>
</dbReference>
<dbReference type="SUPFAM" id="SSF50129">
    <property type="entry name" value="GroES-like"/>
    <property type="match status" value="1"/>
</dbReference>
<keyword evidence="4" id="KW-0560">Oxidoreductase</keyword>
<evidence type="ECO:0000256" key="5">
    <source>
        <dbReference type="RuleBase" id="RU361277"/>
    </source>
</evidence>
<dbReference type="Gene3D" id="3.90.180.10">
    <property type="entry name" value="Medium-chain alcohol dehydrogenases, catalytic domain"/>
    <property type="match status" value="1"/>
</dbReference>
<keyword evidence="8" id="KW-1185">Reference proteome</keyword>
<dbReference type="InterPro" id="IPR047109">
    <property type="entry name" value="CAD-like"/>
</dbReference>
<dbReference type="InterPro" id="IPR013149">
    <property type="entry name" value="ADH-like_C"/>
</dbReference>
<evidence type="ECO:0000259" key="6">
    <source>
        <dbReference type="SMART" id="SM00829"/>
    </source>
</evidence>
<sequence length="360" mass="38433">MPFTVNSYAALSKDSELVPYTLERRDLAKDDVLIDITYTGICHSDVHIAHDDWGFATPHPVIPGHEIVGTVSAVGETVTKVKVGDCVAVGCMVDSCLECIPCKADEEIFCIKGATQTYGSPEPQFPGHTTAGGYSEKIVVRDHFVVQVPKELQTAELLPGVAPVLCAGITMYSPLREYKAAKGQKIGIVGLGGLGHMGVKLAAAIGAEVVVISRSHKKDAEAKALGATSTISSSSKEELAANANTFDLIIDTVPFDHDVNVYVPLLKNHNTLVLVGHLGSLEATPVSTHGLIFGNRRIAGSCIGGIKETQELLEFCAKHKIIADNEVITMDKVNDAWKALGDSASRFVIDIAKYRESNKA</sequence>
<dbReference type="SUPFAM" id="SSF51735">
    <property type="entry name" value="NAD(P)-binding Rossmann-fold domains"/>
    <property type="match status" value="1"/>
</dbReference>
<dbReference type="Pfam" id="PF00107">
    <property type="entry name" value="ADH_zinc_N"/>
    <property type="match status" value="1"/>
</dbReference>
<comment type="cofactor">
    <cofactor evidence="1 5">
        <name>Zn(2+)</name>
        <dbReference type="ChEBI" id="CHEBI:29105"/>
    </cofactor>
</comment>
<gene>
    <name evidence="7" type="ORF">DASB73_012950</name>
</gene>
<dbReference type="Proteomes" id="UP001362899">
    <property type="component" value="Unassembled WGS sequence"/>
</dbReference>
<dbReference type="Pfam" id="PF08240">
    <property type="entry name" value="ADH_N"/>
    <property type="match status" value="1"/>
</dbReference>
<dbReference type="InterPro" id="IPR020843">
    <property type="entry name" value="ER"/>
</dbReference>
<reference evidence="7 8" key="1">
    <citation type="journal article" date="2023" name="Elife">
        <title>Identification of key yeast species and microbe-microbe interactions impacting larval growth of Drosophila in the wild.</title>
        <authorList>
            <person name="Mure A."/>
            <person name="Sugiura Y."/>
            <person name="Maeda R."/>
            <person name="Honda K."/>
            <person name="Sakurai N."/>
            <person name="Takahashi Y."/>
            <person name="Watada M."/>
            <person name="Katoh T."/>
            <person name="Gotoh A."/>
            <person name="Gotoh Y."/>
            <person name="Taniguchi I."/>
            <person name="Nakamura K."/>
            <person name="Hayashi T."/>
            <person name="Katayama T."/>
            <person name="Uemura T."/>
            <person name="Hattori Y."/>
        </authorList>
    </citation>
    <scope>NUCLEOTIDE SEQUENCE [LARGE SCALE GENOMIC DNA]</scope>
    <source>
        <strain evidence="7 8">SB-73</strain>
    </source>
</reference>
<dbReference type="PANTHER" id="PTHR42683">
    <property type="entry name" value="ALDEHYDE REDUCTASE"/>
    <property type="match status" value="1"/>
</dbReference>
<evidence type="ECO:0000256" key="4">
    <source>
        <dbReference type="ARBA" id="ARBA00023002"/>
    </source>
</evidence>
<evidence type="ECO:0000313" key="7">
    <source>
        <dbReference type="EMBL" id="GMM50337.1"/>
    </source>
</evidence>
<keyword evidence="3 5" id="KW-0862">Zinc</keyword>
<dbReference type="Gene3D" id="3.40.50.720">
    <property type="entry name" value="NAD(P)-binding Rossmann-like Domain"/>
    <property type="match status" value="1"/>
</dbReference>